<dbReference type="PANTHER" id="PTHR43434">
    <property type="entry name" value="PHOSPHOGLYCOLATE PHOSPHATASE"/>
    <property type="match status" value="1"/>
</dbReference>
<dbReference type="InterPro" id="IPR006439">
    <property type="entry name" value="HAD-SF_hydro_IA"/>
</dbReference>
<keyword evidence="2" id="KW-1185">Reference proteome</keyword>
<name>A0ABT1S3Q4_9FIRM</name>
<dbReference type="InterPro" id="IPR023214">
    <property type="entry name" value="HAD_sf"/>
</dbReference>
<dbReference type="PRINTS" id="PR00413">
    <property type="entry name" value="HADHALOGNASE"/>
</dbReference>
<dbReference type="EMBL" id="JANFZH010000056">
    <property type="protein sequence ID" value="MCQ4841569.1"/>
    <property type="molecule type" value="Genomic_DNA"/>
</dbReference>
<keyword evidence="1" id="KW-0378">Hydrolase</keyword>
<evidence type="ECO:0000313" key="1">
    <source>
        <dbReference type="EMBL" id="MCQ4841569.1"/>
    </source>
</evidence>
<dbReference type="NCBIfam" id="TIGR01549">
    <property type="entry name" value="HAD-SF-IA-v1"/>
    <property type="match status" value="1"/>
</dbReference>
<dbReference type="SUPFAM" id="SSF56784">
    <property type="entry name" value="HAD-like"/>
    <property type="match status" value="1"/>
</dbReference>
<dbReference type="InterPro" id="IPR036412">
    <property type="entry name" value="HAD-like_sf"/>
</dbReference>
<dbReference type="GO" id="GO:0016787">
    <property type="term" value="F:hydrolase activity"/>
    <property type="evidence" value="ECO:0007669"/>
    <property type="project" value="UniProtKB-KW"/>
</dbReference>
<dbReference type="PANTHER" id="PTHR43434:SF1">
    <property type="entry name" value="PHOSPHOGLYCOLATE PHOSPHATASE"/>
    <property type="match status" value="1"/>
</dbReference>
<accession>A0ABT1S3Q4</accession>
<dbReference type="InterPro" id="IPR050155">
    <property type="entry name" value="HAD-like_hydrolase_sf"/>
</dbReference>
<dbReference type="Gene3D" id="3.40.50.1000">
    <property type="entry name" value="HAD superfamily/HAD-like"/>
    <property type="match status" value="1"/>
</dbReference>
<comment type="caution">
    <text evidence="1">The sequence shown here is derived from an EMBL/GenBank/DDBJ whole genome shotgun (WGS) entry which is preliminary data.</text>
</comment>
<dbReference type="InterPro" id="IPR041492">
    <property type="entry name" value="HAD_2"/>
</dbReference>
<protein>
    <submittedName>
        <fullName evidence="1">HAD-IA family hydrolase</fullName>
    </submittedName>
</protein>
<proteinExistence type="predicted"/>
<organism evidence="1 2">
    <name type="scientific">Neglectibacter timonensis</name>
    <dbReference type="NCBI Taxonomy" id="1776382"/>
    <lineage>
        <taxon>Bacteria</taxon>
        <taxon>Bacillati</taxon>
        <taxon>Bacillota</taxon>
        <taxon>Clostridia</taxon>
        <taxon>Eubacteriales</taxon>
        <taxon>Oscillospiraceae</taxon>
        <taxon>Neglectibacter</taxon>
    </lineage>
</organism>
<dbReference type="Pfam" id="PF13419">
    <property type="entry name" value="HAD_2"/>
    <property type="match status" value="1"/>
</dbReference>
<dbReference type="Proteomes" id="UP001524473">
    <property type="component" value="Unassembled WGS sequence"/>
</dbReference>
<sequence>MNDEEYFRNVLSVYLSFLPANLPTELDNSEMITILSRNYGGSYTLIPNAIAVLEYLKRKDLILGIVSNNQTKIRQPLIDFGIDRYFDCIVLSEEVNLYKPDPKIMELACKKLKVPCKNSIYIGDHPFDVLCAHSANMSVAWFPPNRFFTVPKYIDVPEYTIHALTDLIGIL</sequence>
<evidence type="ECO:0000313" key="2">
    <source>
        <dbReference type="Proteomes" id="UP001524473"/>
    </source>
</evidence>
<reference evidence="1 2" key="1">
    <citation type="submission" date="2022-06" db="EMBL/GenBank/DDBJ databases">
        <title>Isolation of gut microbiota from human fecal samples.</title>
        <authorList>
            <person name="Pamer E.G."/>
            <person name="Barat B."/>
            <person name="Waligurski E."/>
            <person name="Medina S."/>
            <person name="Paddock L."/>
            <person name="Mostad J."/>
        </authorList>
    </citation>
    <scope>NUCLEOTIDE SEQUENCE [LARGE SCALE GENOMIC DNA]</scope>
    <source>
        <strain evidence="1 2">DFI.9.73</strain>
    </source>
</reference>
<gene>
    <name evidence="1" type="ORF">NE695_16790</name>
</gene>